<comment type="caution">
    <text evidence="1">The sequence shown here is derived from an EMBL/GenBank/DDBJ whole genome shotgun (WGS) entry which is preliminary data.</text>
</comment>
<dbReference type="Pfam" id="PF08922">
    <property type="entry name" value="DUF1905"/>
    <property type="match status" value="1"/>
</dbReference>
<gene>
    <name evidence="1" type="ORF">EGI31_10210</name>
</gene>
<protein>
    <submittedName>
        <fullName evidence="1">DUF1905 domain-containing protein</fullName>
    </submittedName>
</protein>
<name>A0AAE3H2A5_9BACT</name>
<dbReference type="Pfam" id="PF13376">
    <property type="entry name" value="OmdA"/>
    <property type="match status" value="1"/>
</dbReference>
<proteinExistence type="predicted"/>
<dbReference type="RefSeq" id="WP_255037115.1">
    <property type="nucleotide sequence ID" value="NZ_RJUF01000025.1"/>
</dbReference>
<evidence type="ECO:0000313" key="2">
    <source>
        <dbReference type="Proteomes" id="UP001204144"/>
    </source>
</evidence>
<dbReference type="InterPro" id="IPR037079">
    <property type="entry name" value="AF2212/PG0164-like_sf"/>
</dbReference>
<dbReference type="Proteomes" id="UP001204144">
    <property type="component" value="Unassembled WGS sequence"/>
</dbReference>
<dbReference type="InterPro" id="IPR015018">
    <property type="entry name" value="DUF1905"/>
</dbReference>
<reference evidence="1 2" key="1">
    <citation type="submission" date="2018-11" db="EMBL/GenBank/DDBJ databases">
        <title>Novel bacteria species description.</title>
        <authorList>
            <person name="Han J.-H."/>
        </authorList>
    </citation>
    <scope>NUCLEOTIDE SEQUENCE [LARGE SCALE GENOMIC DNA]</scope>
    <source>
        <strain evidence="1 2">KCTC23259</strain>
    </source>
</reference>
<dbReference type="Gene3D" id="2.40.30.100">
    <property type="entry name" value="AF2212/PG0164-like"/>
    <property type="match status" value="1"/>
</dbReference>
<accession>A0AAE3H2A5</accession>
<evidence type="ECO:0000313" key="1">
    <source>
        <dbReference type="EMBL" id="MCP9763332.1"/>
    </source>
</evidence>
<dbReference type="AlphaFoldDB" id="A0AAE3H2A5"/>
<organism evidence="1 2">
    <name type="scientific">Lacihabitans soyangensis</name>
    <dbReference type="NCBI Taxonomy" id="869394"/>
    <lineage>
        <taxon>Bacteria</taxon>
        <taxon>Pseudomonadati</taxon>
        <taxon>Bacteroidota</taxon>
        <taxon>Cytophagia</taxon>
        <taxon>Cytophagales</taxon>
        <taxon>Leadbetterellaceae</taxon>
        <taxon>Lacihabitans</taxon>
    </lineage>
</organism>
<dbReference type="SUPFAM" id="SSF141694">
    <property type="entry name" value="AF2212/PG0164-like"/>
    <property type="match status" value="1"/>
</dbReference>
<keyword evidence="2" id="KW-1185">Reference proteome</keyword>
<sequence>MVEFEAEIIRYAKNGEKTGWTFVEVPWDIAEQIKPKTKTTYRVKGKLDALEIGQVALVPIGEGNFILPLNAEMRKHIKKQVGDKLKVSLEEESEELPISADLLASLELEPEALELFNSYPRGHQRYYSNWVESAKTYETKSKRIYMCVYGLLHKMDYGQMIRHFKKEPLL</sequence>
<dbReference type="EMBL" id="RJUF01000025">
    <property type="protein sequence ID" value="MCP9763332.1"/>
    <property type="molecule type" value="Genomic_DNA"/>
</dbReference>